<evidence type="ECO:0000256" key="10">
    <source>
        <dbReference type="NCBIfam" id="TIGR01772"/>
    </source>
</evidence>
<dbReference type="FunFam" id="3.40.50.720:FF:000268">
    <property type="entry name" value="Malate dehydrogenase"/>
    <property type="match status" value="1"/>
</dbReference>
<dbReference type="GO" id="GO:0006099">
    <property type="term" value="P:tricarboxylic acid cycle"/>
    <property type="evidence" value="ECO:0007669"/>
    <property type="project" value="UniProtKB-UniRule"/>
</dbReference>
<dbReference type="Gene3D" id="3.90.110.10">
    <property type="entry name" value="Lactate dehydrogenase/glycoside hydrolase, family 4, C-terminal"/>
    <property type="match status" value="1"/>
</dbReference>
<dbReference type="GO" id="GO:0006108">
    <property type="term" value="P:malate metabolic process"/>
    <property type="evidence" value="ECO:0007669"/>
    <property type="project" value="InterPro"/>
</dbReference>
<dbReference type="GO" id="GO:0030060">
    <property type="term" value="F:L-malate dehydrogenase (NAD+) activity"/>
    <property type="evidence" value="ECO:0007669"/>
    <property type="project" value="UniProtKB-UniRule"/>
</dbReference>
<evidence type="ECO:0000259" key="17">
    <source>
        <dbReference type="Pfam" id="PF02866"/>
    </source>
</evidence>
<evidence type="ECO:0000256" key="9">
    <source>
        <dbReference type="ARBA" id="ARBA00048313"/>
    </source>
</evidence>
<feature type="domain" description="Lactate/malate dehydrogenase C-terminal" evidence="17">
    <location>
        <begin position="149"/>
        <end position="308"/>
    </location>
</feature>
<feature type="binding site" evidence="13">
    <location>
        <position position="229"/>
    </location>
    <ligand>
        <name>NAD(+)</name>
        <dbReference type="ChEBI" id="CHEBI:57540"/>
    </ligand>
</feature>
<evidence type="ECO:0000256" key="12">
    <source>
        <dbReference type="PIRSR" id="PIRSR000102-2"/>
    </source>
</evidence>
<dbReference type="FunFam" id="3.90.110.10:FF:000001">
    <property type="entry name" value="Malate dehydrogenase"/>
    <property type="match status" value="1"/>
</dbReference>
<evidence type="ECO:0000256" key="2">
    <source>
        <dbReference type="ARBA" id="ARBA00008824"/>
    </source>
</evidence>
<evidence type="ECO:0000259" key="16">
    <source>
        <dbReference type="Pfam" id="PF00056"/>
    </source>
</evidence>
<dbReference type="EC" id="1.1.1.37" evidence="4 10"/>
<feature type="active site" description="Proton acceptor" evidence="11">
    <location>
        <position position="179"/>
    </location>
</feature>
<dbReference type="InterPro" id="IPR001252">
    <property type="entry name" value="Malate_DH_AS"/>
</dbReference>
<dbReference type="Pfam" id="PF02866">
    <property type="entry name" value="Ldh_1_C"/>
    <property type="match status" value="1"/>
</dbReference>
<keyword evidence="6 14" id="KW-0816">Tricarboxylic acid cycle</keyword>
<name>A0A2P5SZR3_9GAMM</name>
<evidence type="ECO:0000313" key="18">
    <source>
        <dbReference type="EMBL" id="PPI87806.1"/>
    </source>
</evidence>
<feature type="binding site" evidence="13">
    <location>
        <position position="96"/>
    </location>
    <ligand>
        <name>NAD(+)</name>
        <dbReference type="ChEBI" id="CHEBI:57540"/>
    </ligand>
</feature>
<feature type="binding site" evidence="12">
    <location>
        <position position="89"/>
    </location>
    <ligand>
        <name>substrate</name>
    </ligand>
</feature>
<dbReference type="PANTHER" id="PTHR11540:SF16">
    <property type="entry name" value="MALATE DEHYDROGENASE, MITOCHONDRIAL"/>
    <property type="match status" value="1"/>
</dbReference>
<dbReference type="PANTHER" id="PTHR11540">
    <property type="entry name" value="MALATE AND LACTATE DEHYDROGENASE"/>
    <property type="match status" value="1"/>
</dbReference>
<gene>
    <name evidence="18" type="ORF">CRV12_02280</name>
</gene>
<evidence type="ECO:0000256" key="8">
    <source>
        <dbReference type="ARBA" id="ARBA00023027"/>
    </source>
</evidence>
<organism evidence="18 19">
    <name type="scientific">Candidatus Pantoea edessiphila</name>
    <dbReference type="NCBI Taxonomy" id="2044610"/>
    <lineage>
        <taxon>Bacteria</taxon>
        <taxon>Pseudomonadati</taxon>
        <taxon>Pseudomonadota</taxon>
        <taxon>Gammaproteobacteria</taxon>
        <taxon>Enterobacterales</taxon>
        <taxon>Erwiniaceae</taxon>
        <taxon>Pantoea</taxon>
    </lineage>
</organism>
<dbReference type="RefSeq" id="WP_136131051.1">
    <property type="nucleotide sequence ID" value="NZ_PDKT01000003.1"/>
</dbReference>
<evidence type="ECO:0000256" key="5">
    <source>
        <dbReference type="ARBA" id="ARBA00020382"/>
    </source>
</evidence>
<evidence type="ECO:0000256" key="14">
    <source>
        <dbReference type="RuleBase" id="RU000422"/>
    </source>
</evidence>
<dbReference type="Proteomes" id="UP000296153">
    <property type="component" value="Unassembled WGS sequence"/>
</dbReference>
<evidence type="ECO:0000256" key="4">
    <source>
        <dbReference type="ARBA" id="ARBA00012995"/>
    </source>
</evidence>
<comment type="function">
    <text evidence="1">Catalyzes the reversible oxidation of malate to oxaloacetate.</text>
</comment>
<protein>
    <recommendedName>
        <fullName evidence="5 10">Malate dehydrogenase</fullName>
        <ecNumber evidence="4 10">1.1.1.37</ecNumber>
    </recommendedName>
</protein>
<evidence type="ECO:0000256" key="3">
    <source>
        <dbReference type="ARBA" id="ARBA00011738"/>
    </source>
</evidence>
<evidence type="ECO:0000256" key="1">
    <source>
        <dbReference type="ARBA" id="ARBA00003966"/>
    </source>
</evidence>
<feature type="binding site" evidence="12">
    <location>
        <position position="121"/>
    </location>
    <ligand>
        <name>substrate</name>
    </ligand>
</feature>
<dbReference type="InterPro" id="IPR015955">
    <property type="entry name" value="Lactate_DH/Glyco_Ohase_4_C"/>
</dbReference>
<dbReference type="Pfam" id="PF00056">
    <property type="entry name" value="Ldh_1_N"/>
    <property type="match status" value="1"/>
</dbReference>
<keyword evidence="8 13" id="KW-0520">NAD</keyword>
<evidence type="ECO:0000256" key="11">
    <source>
        <dbReference type="PIRSR" id="PIRSR000102-1"/>
    </source>
</evidence>
<reference evidence="18 19" key="1">
    <citation type="journal article" date="2018" name="Genome Biol. Evol.">
        <title>Cladogenesis and Genomic Streamlining in Extracellular Endosymbionts of Tropical Stink Bugs.</title>
        <authorList>
            <person name="Otero-Bravo A."/>
            <person name="Goffredi S."/>
            <person name="Sabree Z.L."/>
        </authorList>
    </citation>
    <scope>NUCLEOTIDE SEQUENCE [LARGE SCALE GENOMIC DNA]</scope>
    <source>
        <strain evidence="18 19">SoEE</strain>
    </source>
</reference>
<comment type="catalytic activity">
    <reaction evidence="9 14">
        <text>(S)-malate + NAD(+) = oxaloacetate + NADH + H(+)</text>
        <dbReference type="Rhea" id="RHEA:21432"/>
        <dbReference type="ChEBI" id="CHEBI:15378"/>
        <dbReference type="ChEBI" id="CHEBI:15589"/>
        <dbReference type="ChEBI" id="CHEBI:16452"/>
        <dbReference type="ChEBI" id="CHEBI:57540"/>
        <dbReference type="ChEBI" id="CHEBI:57945"/>
        <dbReference type="EC" id="1.1.1.37"/>
    </reaction>
</comment>
<proteinExistence type="inferred from homology"/>
<evidence type="ECO:0000256" key="6">
    <source>
        <dbReference type="ARBA" id="ARBA00022532"/>
    </source>
</evidence>
<feature type="binding site" evidence="13">
    <location>
        <begin position="7"/>
        <end position="13"/>
    </location>
    <ligand>
        <name>NAD(+)</name>
        <dbReference type="ChEBI" id="CHEBI:57540"/>
    </ligand>
</feature>
<feature type="domain" description="Lactate/malate dehydrogenase N-terminal" evidence="16">
    <location>
        <begin position="1"/>
        <end position="147"/>
    </location>
</feature>
<evidence type="ECO:0000256" key="13">
    <source>
        <dbReference type="PIRSR" id="PIRSR000102-3"/>
    </source>
</evidence>
<feature type="binding site" evidence="13">
    <location>
        <begin position="119"/>
        <end position="121"/>
    </location>
    <ligand>
        <name>NAD(+)</name>
        <dbReference type="ChEBI" id="CHEBI:57540"/>
    </ligand>
</feature>
<dbReference type="InterPro" id="IPR036291">
    <property type="entry name" value="NAD(P)-bd_dom_sf"/>
</dbReference>
<evidence type="ECO:0000256" key="15">
    <source>
        <dbReference type="RuleBase" id="RU003369"/>
    </source>
</evidence>
<dbReference type="OrthoDB" id="9802969at2"/>
<dbReference type="Gene3D" id="3.40.50.720">
    <property type="entry name" value="NAD(P)-binding Rossmann-like Domain"/>
    <property type="match status" value="1"/>
</dbReference>
<feature type="binding site" evidence="12">
    <location>
        <position position="83"/>
    </location>
    <ligand>
        <name>substrate</name>
    </ligand>
</feature>
<dbReference type="PIRSF" id="PIRSF000102">
    <property type="entry name" value="Lac_mal_DH"/>
    <property type="match status" value="1"/>
</dbReference>
<accession>A0A2P5SZR3</accession>
<dbReference type="PROSITE" id="PS00068">
    <property type="entry name" value="MDH"/>
    <property type="match status" value="1"/>
</dbReference>
<comment type="similarity">
    <text evidence="2">Belongs to the LDH/MDH superfamily. MDH type 1 family.</text>
</comment>
<dbReference type="InterPro" id="IPR010097">
    <property type="entry name" value="Malate_DH_type1"/>
</dbReference>
<dbReference type="InterPro" id="IPR001236">
    <property type="entry name" value="Lactate/malate_DH_N"/>
</dbReference>
<evidence type="ECO:0000256" key="7">
    <source>
        <dbReference type="ARBA" id="ARBA00023002"/>
    </source>
</evidence>
<comment type="caution">
    <text evidence="18">The sequence shown here is derived from an EMBL/GenBank/DDBJ whole genome shotgun (WGS) entry which is preliminary data.</text>
</comment>
<keyword evidence="7 15" id="KW-0560">Oxidoreductase</keyword>
<feature type="binding site" evidence="12">
    <location>
        <position position="155"/>
    </location>
    <ligand>
        <name>substrate</name>
    </ligand>
</feature>
<dbReference type="SUPFAM" id="SSF56327">
    <property type="entry name" value="LDH C-terminal domain-like"/>
    <property type="match status" value="1"/>
</dbReference>
<dbReference type="EMBL" id="PDKT01000003">
    <property type="protein sequence ID" value="PPI87806.1"/>
    <property type="molecule type" value="Genomic_DNA"/>
</dbReference>
<dbReference type="GO" id="GO:0005737">
    <property type="term" value="C:cytoplasm"/>
    <property type="evidence" value="ECO:0007669"/>
    <property type="project" value="TreeGrafter"/>
</dbReference>
<sequence>MKICILGAAGNIGQALALLLKLNIPKDKDLELCLYDIKTSVLGITLELNHIPSNIKVIGFTGTNVAPALKNSDIIIIAAGIPRKPGMERADLFNVNAKIILNLIEQIIVNSPNALIGIITNPVNTTVVIASEMLKQYGCYDKNKLFGITTLDIIRANQLVIDIKGKKINDTNVPVVGGHSDKTILPLLSQLKNVIFTDQEIIEITRRIQNAGSEVVKAKDGNGSASLSMAYAATRFCLSLIKAIQGKNNILEYAYIEGDGKYTRFFSQPFLLGKSGVIQYKEIGILSNFEQKILDNIINHLNKDILYGELFAKKYFS</sequence>
<dbReference type="AlphaFoldDB" id="A0A2P5SZR3"/>
<feature type="binding site" evidence="13">
    <location>
        <position position="36"/>
    </location>
    <ligand>
        <name>NAD(+)</name>
        <dbReference type="ChEBI" id="CHEBI:57540"/>
    </ligand>
</feature>
<evidence type="ECO:0000313" key="19">
    <source>
        <dbReference type="Proteomes" id="UP000296153"/>
    </source>
</evidence>
<dbReference type="SUPFAM" id="SSF51735">
    <property type="entry name" value="NAD(P)-binding Rossmann-fold domains"/>
    <property type="match status" value="1"/>
</dbReference>
<comment type="subunit">
    <text evidence="3">Homodimer.</text>
</comment>
<dbReference type="InterPro" id="IPR022383">
    <property type="entry name" value="Lactate/malate_DH_C"/>
</dbReference>
<dbReference type="NCBIfam" id="TIGR01772">
    <property type="entry name" value="MDH_euk_gproteo"/>
    <property type="match status" value="1"/>
</dbReference>
<dbReference type="InterPro" id="IPR001557">
    <property type="entry name" value="L-lactate/malate_DH"/>
</dbReference>